<dbReference type="InterPro" id="IPR052718">
    <property type="entry name" value="NmrA-type_oxidoreductase"/>
</dbReference>
<dbReference type="AlphaFoldDB" id="A0A3L6ZLS4"/>
<protein>
    <submittedName>
        <fullName evidence="2">SDR family oxidoreductase</fullName>
    </submittedName>
</protein>
<reference evidence="2 3" key="1">
    <citation type="submission" date="2018-10" db="EMBL/GenBank/DDBJ databases">
        <authorList>
            <person name="Li J."/>
        </authorList>
    </citation>
    <scope>NUCLEOTIDE SEQUENCE [LARGE SCALE GENOMIC DNA]</scope>
    <source>
        <strain evidence="2 3">CCTCC AB209002</strain>
    </source>
</reference>
<feature type="domain" description="NAD(P)-binding" evidence="1">
    <location>
        <begin position="7"/>
        <end position="185"/>
    </location>
</feature>
<dbReference type="CDD" id="cd05269">
    <property type="entry name" value="TMR_SDR_a"/>
    <property type="match status" value="1"/>
</dbReference>
<dbReference type="PANTHER" id="PTHR47129:SF1">
    <property type="entry name" value="NMRA-LIKE DOMAIN-CONTAINING PROTEIN"/>
    <property type="match status" value="1"/>
</dbReference>
<dbReference type="SUPFAM" id="SSF51735">
    <property type="entry name" value="NAD(P)-binding Rossmann-fold domains"/>
    <property type="match status" value="1"/>
</dbReference>
<dbReference type="OrthoDB" id="5510591at2"/>
<dbReference type="InterPro" id="IPR036291">
    <property type="entry name" value="NAD(P)-bd_dom_sf"/>
</dbReference>
<dbReference type="InterPro" id="IPR016040">
    <property type="entry name" value="NAD(P)-bd_dom"/>
</dbReference>
<comment type="caution">
    <text evidence="2">The sequence shown here is derived from an EMBL/GenBank/DDBJ whole genome shotgun (WGS) entry which is preliminary data.</text>
</comment>
<gene>
    <name evidence="2" type="ORF">D9V29_12645</name>
</gene>
<dbReference type="PANTHER" id="PTHR47129">
    <property type="entry name" value="QUINONE OXIDOREDUCTASE 2"/>
    <property type="match status" value="1"/>
</dbReference>
<keyword evidence="3" id="KW-1185">Reference proteome</keyword>
<sequence>MTIVVTGTTGALGRHIIDHLLNRGVSPAAIVGVGRNRDRLAELAKSGVRTASVDYSDPGTLDAAFAGADTLMLVSGNEVGRRVEQHTNVIEAAKKAGISRIVYTSAPQADTSALILAPDHKVTEQLIRDSGIRFTILRNGWYTENYAATIEQARATGVYLASSGDGRIASASRTDYAEAAAVVLTTDGHDGRVYELSGDAAWDGTEMAAALSTVTGRDVVFSSVSPDEHRTALLAAGVDEGTTGFLVALDQNTRDGLLGSTTGELSRLIGRPTTPLLEGLTAATALNA</sequence>
<accession>A0A3L6ZLS4</accession>
<evidence type="ECO:0000259" key="1">
    <source>
        <dbReference type="Pfam" id="PF13460"/>
    </source>
</evidence>
<dbReference type="Proteomes" id="UP000270299">
    <property type="component" value="Unassembled WGS sequence"/>
</dbReference>
<dbReference type="RefSeq" id="WP_121673689.1">
    <property type="nucleotide sequence ID" value="NZ_BMXM01000010.1"/>
</dbReference>
<dbReference type="Gene3D" id="3.90.25.10">
    <property type="entry name" value="UDP-galactose 4-epimerase, domain 1"/>
    <property type="match status" value="1"/>
</dbReference>
<organism evidence="2 3">
    <name type="scientific">Mycetocola manganoxydans</name>
    <dbReference type="NCBI Taxonomy" id="699879"/>
    <lineage>
        <taxon>Bacteria</taxon>
        <taxon>Bacillati</taxon>
        <taxon>Actinomycetota</taxon>
        <taxon>Actinomycetes</taxon>
        <taxon>Micrococcales</taxon>
        <taxon>Microbacteriaceae</taxon>
        <taxon>Mycetocola</taxon>
    </lineage>
</organism>
<evidence type="ECO:0000313" key="2">
    <source>
        <dbReference type="EMBL" id="RLP68827.1"/>
    </source>
</evidence>
<dbReference type="EMBL" id="RCUV01000018">
    <property type="protein sequence ID" value="RLP68827.1"/>
    <property type="molecule type" value="Genomic_DNA"/>
</dbReference>
<evidence type="ECO:0000313" key="3">
    <source>
        <dbReference type="Proteomes" id="UP000270299"/>
    </source>
</evidence>
<dbReference type="Pfam" id="PF13460">
    <property type="entry name" value="NAD_binding_10"/>
    <property type="match status" value="1"/>
</dbReference>
<proteinExistence type="predicted"/>
<dbReference type="Gene3D" id="3.40.50.720">
    <property type="entry name" value="NAD(P)-binding Rossmann-like Domain"/>
    <property type="match status" value="1"/>
</dbReference>
<name>A0A3L6ZLS4_9MICO</name>